<keyword evidence="2" id="KW-1185">Reference proteome</keyword>
<dbReference type="Proteomes" id="UP000019028">
    <property type="component" value="Chromosome"/>
</dbReference>
<evidence type="ECO:0000313" key="1">
    <source>
        <dbReference type="EMBL" id="AHF77926.1"/>
    </source>
</evidence>
<gene>
    <name evidence="1" type="ORF">Sant_2917</name>
</gene>
<reference evidence="1 2" key="1">
    <citation type="journal article" date="2014" name="Genome Biol. Evol.">
        <title>Genome degeneration and adaptation in a nascent stage of symbiosis.</title>
        <authorList>
            <person name="Oakeson K.F."/>
            <person name="Gil R."/>
            <person name="Clayton A.L."/>
            <person name="Dunn D.M."/>
            <person name="von Niederhausern A.C."/>
            <person name="Hamil C."/>
            <person name="Aoyagi A."/>
            <person name="Duval B."/>
            <person name="Baca A."/>
            <person name="Silva F.J."/>
            <person name="Vallier A."/>
            <person name="Jackson D.G."/>
            <person name="Latorre A."/>
            <person name="Weiss R.B."/>
            <person name="Heddi A."/>
            <person name="Moya A."/>
            <person name="Dale C."/>
        </authorList>
    </citation>
    <scope>NUCLEOTIDE SEQUENCE [LARGE SCALE GENOMIC DNA]</scope>
    <source>
        <strain evidence="1 2">HS1</strain>
    </source>
</reference>
<name>W0HVR9_9GAMM</name>
<dbReference type="KEGG" id="sod:Sant_2917"/>
<evidence type="ECO:0000313" key="2">
    <source>
        <dbReference type="Proteomes" id="UP000019028"/>
    </source>
</evidence>
<dbReference type="HOGENOM" id="CLU_2371279_0_0_6"/>
<accession>W0HVR9</accession>
<dbReference type="RefSeq" id="WP_025423076.1">
    <property type="nucleotide sequence ID" value="NZ_CP006569.1"/>
</dbReference>
<protein>
    <submittedName>
        <fullName evidence="1">Phage protein</fullName>
    </submittedName>
</protein>
<sequence>MSDKDEIERQRFEYWASDKGQYPRAVEKRGNKYLFLTAQNQWEAWQAAWQASRAALVFEFPNYECAGTLQSDIWNDCLERCENAVKSEGISVKDG</sequence>
<dbReference type="Pfam" id="PF26207">
    <property type="entry name" value="Phage_phiTE_015"/>
    <property type="match status" value="1"/>
</dbReference>
<dbReference type="AlphaFoldDB" id="W0HVR9"/>
<dbReference type="InterPro" id="IPR058601">
    <property type="entry name" value="Phage_phiTE_015-like"/>
</dbReference>
<dbReference type="EMBL" id="CP006569">
    <property type="protein sequence ID" value="AHF77926.1"/>
    <property type="molecule type" value="Genomic_DNA"/>
</dbReference>
<organism evidence="1 2">
    <name type="scientific">Sodalis praecaptivus</name>
    <dbReference type="NCBI Taxonomy" id="1239307"/>
    <lineage>
        <taxon>Bacteria</taxon>
        <taxon>Pseudomonadati</taxon>
        <taxon>Pseudomonadota</taxon>
        <taxon>Gammaproteobacteria</taxon>
        <taxon>Enterobacterales</taxon>
        <taxon>Bruguierivoracaceae</taxon>
        <taxon>Sodalis</taxon>
    </lineage>
</organism>
<dbReference type="PATRIC" id="fig|1239307.3.peg.3222"/>
<proteinExistence type="predicted"/>